<dbReference type="GO" id="GO:0000445">
    <property type="term" value="C:THO complex part of transcription export complex"/>
    <property type="evidence" value="ECO:0007669"/>
    <property type="project" value="TreeGrafter"/>
</dbReference>
<dbReference type="Pfam" id="PF16134">
    <property type="entry name" value="THOC2_N"/>
    <property type="match status" value="1"/>
</dbReference>
<comment type="similarity">
    <text evidence="2">Belongs to the THOC2 family.</text>
</comment>
<dbReference type="HOGENOM" id="CLU_000511_4_0_1"/>
<dbReference type="GO" id="GO:0003729">
    <property type="term" value="F:mRNA binding"/>
    <property type="evidence" value="ECO:0007669"/>
    <property type="project" value="TreeGrafter"/>
</dbReference>
<dbReference type="STRING" id="933852.A0A0C3B7V2"/>
<dbReference type="PANTHER" id="PTHR21597">
    <property type="entry name" value="THO2 PROTEIN"/>
    <property type="match status" value="1"/>
</dbReference>
<keyword evidence="10" id="KW-1185">Reference proteome</keyword>
<evidence type="ECO:0000256" key="5">
    <source>
        <dbReference type="SAM" id="MobiDB-lite"/>
    </source>
</evidence>
<evidence type="ECO:0000259" key="7">
    <source>
        <dbReference type="Pfam" id="PF11732"/>
    </source>
</evidence>
<feature type="compositionally biased region" description="Polar residues" evidence="5">
    <location>
        <begin position="1567"/>
        <end position="1581"/>
    </location>
</feature>
<feature type="compositionally biased region" description="Basic and acidic residues" evidence="5">
    <location>
        <begin position="1842"/>
        <end position="1853"/>
    </location>
</feature>
<feature type="compositionally biased region" description="Basic and acidic residues" evidence="5">
    <location>
        <begin position="114"/>
        <end position="137"/>
    </location>
</feature>
<name>A0A0C3B7V2_SERVB</name>
<sequence>MSLDLAGVSNSASTFLRRWAEDGKSQCLQHLLTLTAQPDKTEEVRLILQSLVNALVTLGPSKLSPEDLAELYIDLIRSQPSSSTVSDQDSIHRVLLDSVSVVDDVLEDRAAARDALAKEKDKQEQGHEQKDSKEKQQPRITPERQPLVQLIRTLLTNDIISQDLCAITLDYPLLHDVGLLRDSGSTSRMEIRARTRLMQTKVNLLREQSEGYSKFAIELNSSIGPAQDVTQGMDSDSQTSAIQSSHQTTDRLMKIAGYFDLDPTRMLDLILDVFSTHIMTHYTFFIHLVRRFTGSRSRLLGGNKRDGMQVDGARSYAGMEFEDALSVAEGDITVMPSSVELKNPLAQLLGFKLKHYDSNDQSPPQGLVFVVALLIRDGLLSIRDLYDHLSPNEDGMTTLRQKHEEEMRQRIRTVKTTAADKDNALANAPVLSTMDDRDFNSRRPPPPPSQPTNTVAAVKAIKEPKIIDEVNQHRDLAVALLSVGALRPALFILTKHPWLSSRYPHLADIWLSHLELSIGPVYGPLSSAIKNPEAANAYAAPLKRSTKDKQAQTKPTMTFPVPPPTKDTQLVFFFPQYTERIPICSSVEDFPAIIEPMLRIIGPHGYRNLSVFMKLCRIGRVAHQEQKDESKSQFWINAVRLHFLPTLSMARDNPLLGTELWPLIEDMPIHERWAIYAEWLHQTYEGSIEMRLKKALVTREVKGVLRRLNAKNQGQSARALAKIAHHNPCVVFDIAIGQVMSYDNLADPLMEALRTLTAIGYDVLTFSLLNAFSQNERPRMKDDGTNVSHWLQSLASFTAHLCRRYAQIDPTPILRLIVHRLLGESPPDAIILREILSKMSGIEPLQMLSDAQVAAMGGGPILQTETVASDTRGALQTKPLQKSTEKLFSVLYTADLMLPMLILLAQQSQQCVYAATTGEAVLKGRSSTFDDLRGIFFQYVTFLSLPPVPQRPASTKMRSDFFANLPSLDVMVNEYGIEPGMVLHMCRAPLQRAIVEQTVANSQAVKAAIPIKEETPTEAEARLRAQVAATRENGTEDVSMQIDSTSIRPWLPILQPWIDAVAQVLPPRVNSLMGAPFFVTFWQLTLFETVSLVKLYKDQVSRITKLAEDHVRTESSLATMTSRERMAWNDKKDRLELFKEQLVKESNEHVVVYGATKKRLAQEKLHWFENVDIKTVGELPRYIIQYCLFPRALLTPMDADFSAQFIKLLHNLGTKGFWTIRCYHQLFGQQLGSVIFACTQNEARNYGRFLRGVLRDLAAWYKDESAYNADTKKGTTPIPSFAASTTTGVMSWSDLKKFVKKIHQKLCSALTASISMSNGEFMHVSNSILVLKEILPVFPLGIIHEGAGKFLDETLQNLLLVEKRGDIKILATSYQGQLRMTKREWAGSSDQTSTGAEASTVARSNGHSSRQPPAGPKDTTSSSNPSGSTSTTRTSQRPPTNPSSSMQHPLPANPVRSRPLDASNDAKSVERPPVVRRIKREDPESSDSTNTTKATSSELPVPRLQISEALDSSITNSPRPANGQSPLPHKDTPLGPRLPPQRGHRLSEDPGSRPPPSASMQPPKGINSATSSQDARASTHQGEPKRGDAARSNDGTRVEQRRRSPSPNRSSGEIVQDTRRRDEERTGDRRSARDDSRRPDRRQGREEERERDRDKDRRGERDRDRDRDGNRRERDSTTRASTSRADEPNHTPGSPHRGEDVAGRKRGRDPKEEDPSDRSSKRPTRDREREKEKDRDRERRDRSTRDKEDSHRRRERRRDKEEGNSGGISPRDVEARDKDGGKNGPSAAPSAPRAMIAPEDKRMLNSTMDAVRREATAPSARQQINHPPSHAPSLHRPSTHTPRRDFRDDRGPDSHGPTASGSGSLASRIGDSGLPPRPTFDHGRDGDRSDLEGQRKRPASARSQDDIVASTSSKRPKTTRVTNTSKQG</sequence>
<evidence type="ECO:0000313" key="10">
    <source>
        <dbReference type="Proteomes" id="UP000054097"/>
    </source>
</evidence>
<dbReference type="GO" id="GO:0006397">
    <property type="term" value="P:mRNA processing"/>
    <property type="evidence" value="ECO:0007669"/>
    <property type="project" value="InterPro"/>
</dbReference>
<proteinExistence type="inferred from homology"/>
<feature type="region of interest" description="Disordered" evidence="5">
    <location>
        <begin position="114"/>
        <end position="143"/>
    </location>
</feature>
<dbReference type="Proteomes" id="UP000054097">
    <property type="component" value="Unassembled WGS sequence"/>
</dbReference>
<feature type="compositionally biased region" description="Polar residues" evidence="5">
    <location>
        <begin position="1388"/>
        <end position="1411"/>
    </location>
</feature>
<dbReference type="OrthoDB" id="29024at2759"/>
<feature type="compositionally biased region" description="Polar residues" evidence="5">
    <location>
        <begin position="1486"/>
        <end position="1498"/>
    </location>
</feature>
<dbReference type="GO" id="GO:0006406">
    <property type="term" value="P:mRNA export from nucleus"/>
    <property type="evidence" value="ECO:0007669"/>
    <property type="project" value="InterPro"/>
</dbReference>
<feature type="domain" description="THO complex subunitTHOC2 N-terminal" evidence="7">
    <location>
        <begin position="720"/>
        <end position="795"/>
    </location>
</feature>
<evidence type="ECO:0000259" key="6">
    <source>
        <dbReference type="Pfam" id="PF11262"/>
    </source>
</evidence>
<protein>
    <recommendedName>
        <fullName evidence="3">THO complex subunit 2</fullName>
    </recommendedName>
</protein>
<dbReference type="InterPro" id="IPR032302">
    <property type="entry name" value="THOC2_N"/>
</dbReference>
<dbReference type="Pfam" id="PF11732">
    <property type="entry name" value="Thoc2"/>
    <property type="match status" value="1"/>
</dbReference>
<feature type="compositionally biased region" description="Basic and acidic residues" evidence="5">
    <location>
        <begin position="1616"/>
        <end position="1677"/>
    </location>
</feature>
<reference evidence="9 10" key="1">
    <citation type="submission" date="2014-04" db="EMBL/GenBank/DDBJ databases">
        <authorList>
            <consortium name="DOE Joint Genome Institute"/>
            <person name="Kuo A."/>
            <person name="Zuccaro A."/>
            <person name="Kohler A."/>
            <person name="Nagy L.G."/>
            <person name="Floudas D."/>
            <person name="Copeland A."/>
            <person name="Barry K.W."/>
            <person name="Cichocki N."/>
            <person name="Veneault-Fourrey C."/>
            <person name="LaButti K."/>
            <person name="Lindquist E.A."/>
            <person name="Lipzen A."/>
            <person name="Lundell T."/>
            <person name="Morin E."/>
            <person name="Murat C."/>
            <person name="Sun H."/>
            <person name="Tunlid A."/>
            <person name="Henrissat B."/>
            <person name="Grigoriev I.V."/>
            <person name="Hibbett D.S."/>
            <person name="Martin F."/>
            <person name="Nordberg H.P."/>
            <person name="Cantor M.N."/>
            <person name="Hua S.X."/>
        </authorList>
    </citation>
    <scope>NUCLEOTIDE SEQUENCE [LARGE SCALE GENOMIC DNA]</scope>
    <source>
        <strain evidence="9 10">MAFF 305830</strain>
    </source>
</reference>
<dbReference type="InterPro" id="IPR040007">
    <property type="entry name" value="Tho2"/>
</dbReference>
<evidence type="ECO:0000256" key="1">
    <source>
        <dbReference type="ARBA" id="ARBA00004123"/>
    </source>
</evidence>
<dbReference type="Pfam" id="PF11262">
    <property type="entry name" value="Tho2"/>
    <property type="match status" value="1"/>
</dbReference>
<feature type="compositionally biased region" description="Basic and acidic residues" evidence="5">
    <location>
        <begin position="1771"/>
        <end position="1781"/>
    </location>
</feature>
<evidence type="ECO:0000313" key="9">
    <source>
        <dbReference type="EMBL" id="KIM27521.1"/>
    </source>
</evidence>
<feature type="compositionally biased region" description="Basic and acidic residues" evidence="5">
    <location>
        <begin position="1696"/>
        <end position="1763"/>
    </location>
</feature>
<feature type="region of interest" description="Disordered" evidence="5">
    <location>
        <begin position="1384"/>
        <end position="1928"/>
    </location>
</feature>
<feature type="domain" description="THO complex subunit 2 N-terminal" evidence="8">
    <location>
        <begin position="15"/>
        <end position="718"/>
    </location>
</feature>
<dbReference type="InterPro" id="IPR021418">
    <property type="entry name" value="THO_THOC2_C"/>
</dbReference>
<organism evidence="9 10">
    <name type="scientific">Serendipita vermifera MAFF 305830</name>
    <dbReference type="NCBI Taxonomy" id="933852"/>
    <lineage>
        <taxon>Eukaryota</taxon>
        <taxon>Fungi</taxon>
        <taxon>Dikarya</taxon>
        <taxon>Basidiomycota</taxon>
        <taxon>Agaricomycotina</taxon>
        <taxon>Agaricomycetes</taxon>
        <taxon>Sebacinales</taxon>
        <taxon>Serendipitaceae</taxon>
        <taxon>Serendipita</taxon>
    </lineage>
</organism>
<dbReference type="EMBL" id="KN824298">
    <property type="protein sequence ID" value="KIM27521.1"/>
    <property type="molecule type" value="Genomic_DNA"/>
</dbReference>
<feature type="compositionally biased region" description="Low complexity" evidence="5">
    <location>
        <begin position="1419"/>
        <end position="1445"/>
    </location>
</feature>
<feature type="compositionally biased region" description="Basic and acidic residues" evidence="5">
    <location>
        <begin position="1879"/>
        <end position="1895"/>
    </location>
</feature>
<evidence type="ECO:0000256" key="3">
    <source>
        <dbReference type="ARBA" id="ARBA00019596"/>
    </source>
</evidence>
<comment type="subcellular location">
    <subcellularLocation>
        <location evidence="1">Nucleus</location>
    </subcellularLocation>
</comment>
<feature type="region of interest" description="Disordered" evidence="5">
    <location>
        <begin position="434"/>
        <end position="453"/>
    </location>
</feature>
<feature type="compositionally biased region" description="Polar residues" evidence="5">
    <location>
        <begin position="1909"/>
        <end position="1928"/>
    </location>
</feature>
<evidence type="ECO:0000259" key="8">
    <source>
        <dbReference type="Pfam" id="PF16134"/>
    </source>
</evidence>
<evidence type="ECO:0000256" key="4">
    <source>
        <dbReference type="ARBA" id="ARBA00023242"/>
    </source>
</evidence>
<feature type="compositionally biased region" description="Polar residues" evidence="5">
    <location>
        <begin position="1510"/>
        <end position="1525"/>
    </location>
</feature>
<dbReference type="PANTHER" id="PTHR21597:SF0">
    <property type="entry name" value="THO COMPLEX SUBUNIT 2"/>
    <property type="match status" value="1"/>
</dbReference>
<evidence type="ECO:0000256" key="2">
    <source>
        <dbReference type="ARBA" id="ARBA00007857"/>
    </source>
</evidence>
<keyword evidence="4" id="KW-0539">Nucleus</keyword>
<accession>A0A0C3B7V2</accession>
<feature type="compositionally biased region" description="Basic and acidic residues" evidence="5">
    <location>
        <begin position="1582"/>
        <end position="1602"/>
    </location>
</feature>
<gene>
    <name evidence="9" type="ORF">M408DRAFT_24454</name>
</gene>
<reference evidence="10" key="2">
    <citation type="submission" date="2015-01" db="EMBL/GenBank/DDBJ databases">
        <title>Evolutionary Origins and Diversification of the Mycorrhizal Mutualists.</title>
        <authorList>
            <consortium name="DOE Joint Genome Institute"/>
            <consortium name="Mycorrhizal Genomics Consortium"/>
            <person name="Kohler A."/>
            <person name="Kuo A."/>
            <person name="Nagy L.G."/>
            <person name="Floudas D."/>
            <person name="Copeland A."/>
            <person name="Barry K.W."/>
            <person name="Cichocki N."/>
            <person name="Veneault-Fourrey C."/>
            <person name="LaButti K."/>
            <person name="Lindquist E.A."/>
            <person name="Lipzen A."/>
            <person name="Lundell T."/>
            <person name="Morin E."/>
            <person name="Murat C."/>
            <person name="Riley R."/>
            <person name="Ohm R."/>
            <person name="Sun H."/>
            <person name="Tunlid A."/>
            <person name="Henrissat B."/>
            <person name="Grigoriev I.V."/>
            <person name="Hibbett D.S."/>
            <person name="Martin F."/>
        </authorList>
    </citation>
    <scope>NUCLEOTIDE SEQUENCE [LARGE SCALE GENOMIC DNA]</scope>
    <source>
        <strain evidence="10">MAFF 305830</strain>
    </source>
</reference>
<dbReference type="InterPro" id="IPR021726">
    <property type="entry name" value="THO_THOC2_N"/>
</dbReference>
<feature type="domain" description="THO complex subunitTHOC2 C-terminal" evidence="6">
    <location>
        <begin position="1072"/>
        <end position="1378"/>
    </location>
</feature>